<dbReference type="Gene3D" id="3.40.50.2300">
    <property type="match status" value="1"/>
</dbReference>
<reference evidence="1 2" key="1">
    <citation type="journal article" date="2018" name="ISME J.">
        <title>Endosymbiont genomes yield clues of tubeworm success.</title>
        <authorList>
            <person name="Li Y."/>
            <person name="Liles M.R."/>
            <person name="Halanych K.M."/>
        </authorList>
    </citation>
    <scope>NUCLEOTIDE SEQUENCE [LARGE SCALE GENOMIC DNA]</scope>
    <source>
        <strain evidence="1">A1464</strain>
    </source>
</reference>
<dbReference type="Proteomes" id="UP000254266">
    <property type="component" value="Unassembled WGS sequence"/>
</dbReference>
<evidence type="ECO:0000313" key="2">
    <source>
        <dbReference type="Proteomes" id="UP000254266"/>
    </source>
</evidence>
<dbReference type="EMBL" id="QFXC01000003">
    <property type="protein sequence ID" value="RDH85666.1"/>
    <property type="molecule type" value="Genomic_DNA"/>
</dbReference>
<keyword evidence="2" id="KW-1185">Reference proteome</keyword>
<name>A0A370DNE6_9GAMM</name>
<accession>A0A370DNE6</accession>
<evidence type="ECO:0008006" key="3">
    <source>
        <dbReference type="Google" id="ProtNLM"/>
    </source>
</evidence>
<evidence type="ECO:0000313" key="1">
    <source>
        <dbReference type="EMBL" id="RDH85666.1"/>
    </source>
</evidence>
<organism evidence="1 2">
    <name type="scientific">endosymbiont of Galathealinum brachiosum</name>
    <dbReference type="NCBI Taxonomy" id="2200906"/>
    <lineage>
        <taxon>Bacteria</taxon>
        <taxon>Pseudomonadati</taxon>
        <taxon>Pseudomonadota</taxon>
        <taxon>Gammaproteobacteria</taxon>
        <taxon>sulfur-oxidizing symbionts</taxon>
    </lineage>
</organism>
<sequence>MKVVSGLKRVIQWTINLSLIIFSVISVQLVRAETVHLAVLYPEASGSYSKVFKNILDGIEELEDTHIITRVVTKKTRAEDIDNWLKNNQIQTVLSLGQRSYKISKQLDSGLPLTIGALVATPNGHGGISMDGSPEVFLHHLENLAPDVQRVHVVYSEKNTGWLIEIAEQAAAKRNIELFSYKVENLKQGIQYYNEILTKVESNKDAIWIPLDRIVPDKAILPKVLQAAWEKNIVIFSNNPIHAKKGTLFALFPDHKLMGKKLASIAVEQVRAKGIYKLFPTSDLKLAINKRTASHLGLNFSKSKLRQFDIVFPTR</sequence>
<comment type="caution">
    <text evidence="1">The sequence shown here is derived from an EMBL/GenBank/DDBJ whole genome shotgun (WGS) entry which is preliminary data.</text>
</comment>
<gene>
    <name evidence="1" type="ORF">DIZ80_01690</name>
</gene>
<dbReference type="PANTHER" id="PTHR35271">
    <property type="entry name" value="ABC TRANSPORTER, SUBSTRATE-BINDING LIPOPROTEIN-RELATED"/>
    <property type="match status" value="1"/>
</dbReference>
<dbReference type="InterPro" id="IPR007487">
    <property type="entry name" value="ABC_transpt-TYRBP-like"/>
</dbReference>
<dbReference type="PANTHER" id="PTHR35271:SF1">
    <property type="entry name" value="ABC TRANSPORTER, SUBSTRATE-BINDING LIPOPROTEIN"/>
    <property type="match status" value="1"/>
</dbReference>
<proteinExistence type="predicted"/>
<dbReference type="AlphaFoldDB" id="A0A370DNE6"/>
<dbReference type="Pfam" id="PF04392">
    <property type="entry name" value="ABC_sub_bind"/>
    <property type="match status" value="1"/>
</dbReference>
<protein>
    <recommendedName>
        <fullName evidence="3">ABC transporter substrate-binding protein</fullName>
    </recommendedName>
</protein>